<comment type="similarity">
    <text evidence="1 2">Belongs to the UPF0102 family.</text>
</comment>
<dbReference type="InterPro" id="IPR011335">
    <property type="entry name" value="Restrct_endonuc-II-like"/>
</dbReference>
<keyword evidence="4" id="KW-1185">Reference proteome</keyword>
<dbReference type="SUPFAM" id="SSF52980">
    <property type="entry name" value="Restriction endonuclease-like"/>
    <property type="match status" value="1"/>
</dbReference>
<sequence length="133" mass="15216">MTINPKDKRGGVRLDGRKARGRLAEEAAGRYLQEQGYALLECNWRCRSGEIDIIAKKDGVIVIVEVRSRSMHNEQYGTPAESITPRKIKQVRETAIVYLQQTHQLNEIIRFDVVGVKMQRNEIIAIEHIVNAF</sequence>
<dbReference type="EMBL" id="CP034248">
    <property type="protein sequence ID" value="AZK47809.1"/>
    <property type="molecule type" value="Genomic_DNA"/>
</dbReference>
<dbReference type="Gene3D" id="3.40.1350.10">
    <property type="match status" value="1"/>
</dbReference>
<evidence type="ECO:0000256" key="1">
    <source>
        <dbReference type="ARBA" id="ARBA00006738"/>
    </source>
</evidence>
<dbReference type="GO" id="GO:0003676">
    <property type="term" value="F:nucleic acid binding"/>
    <property type="evidence" value="ECO:0007669"/>
    <property type="project" value="InterPro"/>
</dbReference>
<dbReference type="RefSeq" id="WP_125083976.1">
    <property type="nucleotide sequence ID" value="NZ_CP034248.1"/>
</dbReference>
<dbReference type="Pfam" id="PF02021">
    <property type="entry name" value="UPF0102"/>
    <property type="match status" value="1"/>
</dbReference>
<gene>
    <name evidence="3" type="ORF">EIM92_17925</name>
</gene>
<proteinExistence type="inferred from homology"/>
<dbReference type="CDD" id="cd20736">
    <property type="entry name" value="PoNe_Nuclease"/>
    <property type="match status" value="1"/>
</dbReference>
<dbReference type="NCBIfam" id="NF009154">
    <property type="entry name" value="PRK12497.3-3"/>
    <property type="match status" value="1"/>
</dbReference>
<dbReference type="KEGG" id="plen:EIM92_17925"/>
<evidence type="ECO:0000313" key="3">
    <source>
        <dbReference type="EMBL" id="AZK47809.1"/>
    </source>
</evidence>
<dbReference type="PANTHER" id="PTHR34039:SF1">
    <property type="entry name" value="UPF0102 PROTEIN YRAN"/>
    <property type="match status" value="1"/>
</dbReference>
<protein>
    <recommendedName>
        <fullName evidence="2">UPF0102 protein EIM92_17925</fullName>
    </recommendedName>
</protein>
<reference evidence="3 4" key="1">
    <citation type="submission" date="2018-11" db="EMBL/GenBank/DDBJ databases">
        <title>Genome sequencing of Paenibacillus lentus DSM25539(T).</title>
        <authorList>
            <person name="Kook J.-K."/>
            <person name="Park S.-N."/>
            <person name="Lim Y.K."/>
        </authorList>
    </citation>
    <scope>NUCLEOTIDE SEQUENCE [LARGE SCALE GENOMIC DNA]</scope>
    <source>
        <strain evidence="3 4">DSM 25539</strain>
    </source>
</reference>
<dbReference type="AlphaFoldDB" id="A0A3S8RY11"/>
<organism evidence="3 4">
    <name type="scientific">Paenibacillus lentus</name>
    <dbReference type="NCBI Taxonomy" id="1338368"/>
    <lineage>
        <taxon>Bacteria</taxon>
        <taxon>Bacillati</taxon>
        <taxon>Bacillota</taxon>
        <taxon>Bacilli</taxon>
        <taxon>Bacillales</taxon>
        <taxon>Paenibacillaceae</taxon>
        <taxon>Paenibacillus</taxon>
    </lineage>
</organism>
<dbReference type="InterPro" id="IPR011856">
    <property type="entry name" value="tRNA_endonuc-like_dom_sf"/>
</dbReference>
<evidence type="ECO:0000256" key="2">
    <source>
        <dbReference type="HAMAP-Rule" id="MF_00048"/>
    </source>
</evidence>
<evidence type="ECO:0000313" key="4">
    <source>
        <dbReference type="Proteomes" id="UP000273145"/>
    </source>
</evidence>
<name>A0A3S8RY11_9BACL</name>
<dbReference type="PANTHER" id="PTHR34039">
    <property type="entry name" value="UPF0102 PROTEIN YRAN"/>
    <property type="match status" value="1"/>
</dbReference>
<dbReference type="Proteomes" id="UP000273145">
    <property type="component" value="Chromosome"/>
</dbReference>
<accession>A0A3S8RY11</accession>
<dbReference type="NCBIfam" id="NF009150">
    <property type="entry name" value="PRK12497.1-3"/>
    <property type="match status" value="1"/>
</dbReference>
<dbReference type="HAMAP" id="MF_00048">
    <property type="entry name" value="UPF0102"/>
    <property type="match status" value="1"/>
</dbReference>
<dbReference type="InterPro" id="IPR003509">
    <property type="entry name" value="UPF0102_YraN-like"/>
</dbReference>
<dbReference type="OrthoDB" id="9802516at2"/>